<organism evidence="1 2">
    <name type="scientific">Pseudomonas helleri</name>
    <dbReference type="NCBI Taxonomy" id="1608996"/>
    <lineage>
        <taxon>Bacteria</taxon>
        <taxon>Pseudomonadati</taxon>
        <taxon>Pseudomonadota</taxon>
        <taxon>Gammaproteobacteria</taxon>
        <taxon>Pseudomonadales</taxon>
        <taxon>Pseudomonadaceae</taxon>
        <taxon>Pseudomonas</taxon>
    </lineage>
</organism>
<comment type="caution">
    <text evidence="1">The sequence shown here is derived from an EMBL/GenBank/DDBJ whole genome shotgun (WGS) entry which is preliminary data.</text>
</comment>
<dbReference type="EMBL" id="WIVX01000187">
    <property type="protein sequence ID" value="MQU34515.1"/>
    <property type="molecule type" value="Genomic_DNA"/>
</dbReference>
<dbReference type="Proteomes" id="UP000470186">
    <property type="component" value="Unassembled WGS sequence"/>
</dbReference>
<sequence length="102" mass="10463">SPKGATMPQLAPVLKALFAPYDAMLGASCGMVAPLGLEATGPSDFCKCWMAFGLPQINIPLPRAPGELPVGLQVVGDFRSDSQLLDAAQHVDSALNGGLTVA</sequence>
<dbReference type="AlphaFoldDB" id="A0A7X1YES2"/>
<name>A0A7X1YES2_9PSED</name>
<accession>A0A7X1YES2</accession>
<reference evidence="1 2" key="1">
    <citation type="submission" date="2019-10" db="EMBL/GenBank/DDBJ databases">
        <title>Evaluation of single-gene subtyping targets for Pseudomonas.</title>
        <authorList>
            <person name="Reichler S.J."/>
            <person name="Orsi R.H."/>
            <person name="Wiedmann M."/>
            <person name="Martin N.H."/>
            <person name="Murphy S.I."/>
        </authorList>
    </citation>
    <scope>NUCLEOTIDE SEQUENCE [LARGE SCALE GENOMIC DNA]</scope>
    <source>
        <strain evidence="1 2">FSL R10-2107</strain>
    </source>
</reference>
<protein>
    <submittedName>
        <fullName evidence="1">Amidase</fullName>
    </submittedName>
</protein>
<dbReference type="SUPFAM" id="SSF75304">
    <property type="entry name" value="Amidase signature (AS) enzymes"/>
    <property type="match status" value="1"/>
</dbReference>
<gene>
    <name evidence="1" type="ORF">GHO30_24590</name>
</gene>
<keyword evidence="2" id="KW-1185">Reference proteome</keyword>
<evidence type="ECO:0000313" key="2">
    <source>
        <dbReference type="Proteomes" id="UP000470186"/>
    </source>
</evidence>
<dbReference type="Gene3D" id="3.90.1300.10">
    <property type="entry name" value="Amidase signature (AS) domain"/>
    <property type="match status" value="1"/>
</dbReference>
<evidence type="ECO:0000313" key="1">
    <source>
        <dbReference type="EMBL" id="MQU34515.1"/>
    </source>
</evidence>
<feature type="non-terminal residue" evidence="1">
    <location>
        <position position="1"/>
    </location>
</feature>
<dbReference type="InterPro" id="IPR036928">
    <property type="entry name" value="AS_sf"/>
</dbReference>
<proteinExistence type="predicted"/>